<evidence type="ECO:0000259" key="1">
    <source>
        <dbReference type="Pfam" id="PF03551"/>
    </source>
</evidence>
<reference evidence="2 3" key="1">
    <citation type="submission" date="2019-10" db="EMBL/GenBank/DDBJ databases">
        <authorList>
            <person name="Dong K."/>
        </authorList>
    </citation>
    <scope>NUCLEOTIDE SEQUENCE [LARGE SCALE GENOMIC DNA]</scope>
    <source>
        <strain evidence="2 3">DSM 28960</strain>
    </source>
</reference>
<dbReference type="SUPFAM" id="SSF46785">
    <property type="entry name" value="Winged helix' DNA-binding domain"/>
    <property type="match status" value="1"/>
</dbReference>
<evidence type="ECO:0000313" key="3">
    <source>
        <dbReference type="Proteomes" id="UP000439550"/>
    </source>
</evidence>
<proteinExistence type="predicted"/>
<dbReference type="InterPro" id="IPR052509">
    <property type="entry name" value="Metal_resp_DNA-bind_regulator"/>
</dbReference>
<dbReference type="OrthoDB" id="9814826at2"/>
<dbReference type="PANTHER" id="PTHR33169">
    <property type="entry name" value="PADR-FAMILY TRANSCRIPTIONAL REGULATOR"/>
    <property type="match status" value="1"/>
</dbReference>
<accession>A0A7X1Z6X5</accession>
<comment type="caution">
    <text evidence="2">The sequence shown here is derived from an EMBL/GenBank/DDBJ whole genome shotgun (WGS) entry which is preliminary data.</text>
</comment>
<organism evidence="2 3">
    <name type="scientific">Lactococcus hircilactis</name>
    <dbReference type="NCBI Taxonomy" id="1494462"/>
    <lineage>
        <taxon>Bacteria</taxon>
        <taxon>Bacillati</taxon>
        <taxon>Bacillota</taxon>
        <taxon>Bacilli</taxon>
        <taxon>Lactobacillales</taxon>
        <taxon>Streptococcaceae</taxon>
        <taxon>Lactococcus</taxon>
    </lineage>
</organism>
<dbReference type="InterPro" id="IPR036390">
    <property type="entry name" value="WH_DNA-bd_sf"/>
</dbReference>
<dbReference type="Pfam" id="PF03551">
    <property type="entry name" value="PadR"/>
    <property type="match status" value="1"/>
</dbReference>
<dbReference type="AlphaFoldDB" id="A0A7X1Z6X5"/>
<name>A0A7X1Z6X5_9LACT</name>
<dbReference type="EMBL" id="WITJ01000003">
    <property type="protein sequence ID" value="MQW38825.1"/>
    <property type="molecule type" value="Genomic_DNA"/>
</dbReference>
<dbReference type="InterPro" id="IPR005149">
    <property type="entry name" value="Tscrpt_reg_PadR_N"/>
</dbReference>
<sequence>MRRNKQSALTETTTYILLGFKHPNHGYGVMKNIAELTHHRVNIAAGTMYGAIENLLKQEWIEEVPGGNARRKLYQLTELGICVIESEMERLEKVLNHSKEIMRGVK</sequence>
<feature type="domain" description="Transcription regulator PadR N-terminal" evidence="1">
    <location>
        <begin position="21"/>
        <end position="80"/>
    </location>
</feature>
<dbReference type="RefSeq" id="WP_153495302.1">
    <property type="nucleotide sequence ID" value="NZ_CAXYUY010000001.1"/>
</dbReference>
<keyword evidence="3" id="KW-1185">Reference proteome</keyword>
<dbReference type="PANTHER" id="PTHR33169:SF13">
    <property type="entry name" value="PADR-FAMILY TRANSCRIPTIONAL REGULATOR"/>
    <property type="match status" value="1"/>
</dbReference>
<dbReference type="Gene3D" id="1.10.10.10">
    <property type="entry name" value="Winged helix-like DNA-binding domain superfamily/Winged helix DNA-binding domain"/>
    <property type="match status" value="1"/>
</dbReference>
<gene>
    <name evidence="2" type="ORF">GHI93_02530</name>
</gene>
<evidence type="ECO:0000313" key="2">
    <source>
        <dbReference type="EMBL" id="MQW38825.1"/>
    </source>
</evidence>
<dbReference type="Proteomes" id="UP000439550">
    <property type="component" value="Unassembled WGS sequence"/>
</dbReference>
<dbReference type="InterPro" id="IPR036388">
    <property type="entry name" value="WH-like_DNA-bd_sf"/>
</dbReference>
<protein>
    <submittedName>
        <fullName evidence="2">PadR family transcriptional regulator</fullName>
    </submittedName>
</protein>